<dbReference type="Proteomes" id="UP000284243">
    <property type="component" value="Unassembled WGS sequence"/>
</dbReference>
<evidence type="ECO:0000256" key="1">
    <source>
        <dbReference type="SAM" id="Phobius"/>
    </source>
</evidence>
<evidence type="ECO:0000259" key="2">
    <source>
        <dbReference type="Pfam" id="PF14258"/>
    </source>
</evidence>
<keyword evidence="1" id="KW-0472">Membrane</keyword>
<evidence type="ECO:0000313" key="3">
    <source>
        <dbReference type="EMBL" id="RGU55475.1"/>
    </source>
</evidence>
<dbReference type="AlphaFoldDB" id="A0A412TNW1"/>
<dbReference type="EMBL" id="QRYC01000017">
    <property type="protein sequence ID" value="RGU55475.1"/>
    <property type="molecule type" value="Genomic_DNA"/>
</dbReference>
<gene>
    <name evidence="3" type="ORF">DWW57_12140</name>
</gene>
<organism evidence="3 4">
    <name type="scientific">Odoribacter splanchnicus</name>
    <dbReference type="NCBI Taxonomy" id="28118"/>
    <lineage>
        <taxon>Bacteria</taxon>
        <taxon>Pseudomonadati</taxon>
        <taxon>Bacteroidota</taxon>
        <taxon>Bacteroidia</taxon>
        <taxon>Bacteroidales</taxon>
        <taxon>Odoribacteraceae</taxon>
        <taxon>Odoribacter</taxon>
    </lineage>
</organism>
<feature type="domain" description="DUF4350" evidence="2">
    <location>
        <begin position="60"/>
        <end position="208"/>
    </location>
</feature>
<reference evidence="3 4" key="1">
    <citation type="submission" date="2018-08" db="EMBL/GenBank/DDBJ databases">
        <title>A genome reference for cultivated species of the human gut microbiota.</title>
        <authorList>
            <person name="Zou Y."/>
            <person name="Xue W."/>
            <person name="Luo G."/>
        </authorList>
    </citation>
    <scope>NUCLEOTIDE SEQUENCE [LARGE SCALE GENOMIC DNA]</scope>
    <source>
        <strain evidence="3 4">AF16-14</strain>
    </source>
</reference>
<dbReference type="InterPro" id="IPR025646">
    <property type="entry name" value="DUF4350"/>
</dbReference>
<proteinExistence type="predicted"/>
<feature type="transmembrane region" description="Helical" evidence="1">
    <location>
        <begin position="254"/>
        <end position="272"/>
    </location>
</feature>
<keyword evidence="1" id="KW-1133">Transmembrane helix</keyword>
<comment type="caution">
    <text evidence="3">The sequence shown here is derived from an EMBL/GenBank/DDBJ whole genome shotgun (WGS) entry which is preliminary data.</text>
</comment>
<protein>
    <submittedName>
        <fullName evidence="3">DUF4350 domain-containing protein</fullName>
    </submittedName>
</protein>
<accession>A0A412TNW1</accession>
<dbReference type="Pfam" id="PF14258">
    <property type="entry name" value="DUF4350"/>
    <property type="match status" value="1"/>
</dbReference>
<keyword evidence="1" id="KW-0812">Transmembrane</keyword>
<name>A0A412TNW1_9BACT</name>
<evidence type="ECO:0000313" key="4">
    <source>
        <dbReference type="Proteomes" id="UP000284243"/>
    </source>
</evidence>
<sequence length="390" mass="45047">MKIRNFVGIALLLILSLIYTWYEANRPQPVDWSETYSPKDKIPYGTYITYRSLPELFPASKIRTSRLSIAEEFGSGRDTSAGTYIFVGSDYRIDALELKHLMQWVEKGNDMFVAAGWIADTLLNALSLKLEQNLNPSGSKLLFAPGHVYPFYKIRHGSYFVLPADFKGERLGGRIDNDSTDFIRLPYGRGQVFLNLNPWAFTNRWVLDSVCGDYYYKALSWLPDKGRTVIWDAYRTLGRQEAQTPLRVILQYPALKWALYLLLAGALCYVLFRARREQRPIPVIHPPENKMLEFIATVSSLYYKQKEHSAIALKLTDYFLGEVRTRYQLATDRLDEPFILGLSARSGVEEEDTRRLVQLITEIRTTRQVNETELRNLVQGTELFNRKLNQ</sequence>
<dbReference type="RefSeq" id="WP_118160459.1">
    <property type="nucleotide sequence ID" value="NZ_JADMUD010000010.1"/>
</dbReference>